<dbReference type="GO" id="GO:0008168">
    <property type="term" value="F:methyltransferase activity"/>
    <property type="evidence" value="ECO:0007669"/>
    <property type="project" value="UniProtKB-KW"/>
</dbReference>
<dbReference type="SMART" id="SM00028">
    <property type="entry name" value="TPR"/>
    <property type="match status" value="3"/>
</dbReference>
<dbReference type="PROSITE" id="PS50865">
    <property type="entry name" value="ZF_MYND_2"/>
    <property type="match status" value="1"/>
</dbReference>
<evidence type="ECO:0000256" key="3">
    <source>
        <dbReference type="ARBA" id="ARBA00022691"/>
    </source>
</evidence>
<dbReference type="InterPro" id="IPR052097">
    <property type="entry name" value="SET-MYND_domain_protein"/>
</dbReference>
<dbReference type="InterPro" id="IPR001214">
    <property type="entry name" value="SET_dom"/>
</dbReference>
<evidence type="ECO:0000256" key="6">
    <source>
        <dbReference type="ARBA" id="ARBA00022833"/>
    </source>
</evidence>
<keyword evidence="6" id="KW-0862">Zinc</keyword>
<sequence length="688" mass="77754">MDSSLIKKLVDQLTCKLVELGLYEQFVANFSKSSTNPERFHCVYSLPQAHSLVKVKENYKPKSKKHAESWRAEGNMFFKAKKYQKAANAYTQSIILAPDDSDSLSLAYNNRSTTNFYLKKYGLCLQDIEMAFLHSYPDSKCYKLHQRIGRCMYYMNQKEQAIKAFEKTIESLDQAEICPSEKVTMISDMKKAIDQCGSIQGSNADISIKSFNHCHKGIPKLSGASRQDIPSLSDCVEIRLDRHGGRGLFAKRDIEIGETLIVETPLTSTLLKECNFSHCQYCCNRLALPLPCKQCSGVVFCSLSCRDLAWEKFHWAECLVLESIQDSTGDLSFLSYRMILTAGLSLLTQIQESVGETSLVCKAGYDKEGIYHSDNYYAAYCLVNHDKERTFQDLLSRTLAAFFFLKHLEFAGFFSEKNLENINLCTSVSDVGACGDGPQVSRHEDLQAVLLKQKCNVGGHLLRNNMMLPCNAHEVSEFSLNCESPAMSSTRELAAAIYPVLSLINHSCDPSVVRHSFGNVCVARAIRSIKKDQELRDNYGALYPVMDLSMRQSHLQSQYFFTCQCEACVSDWPQYFEIPNCEPVLRCSICDGRVKIPRDNDPKTARCSDCKKLQDIQGPLVGLSKMEPEFRQALTTVIEGDTSENNLTTLLEFLRYAESKMHRPWQDICDSQEAFKQCLNMQANCFPA</sequence>
<evidence type="ECO:0000259" key="13">
    <source>
        <dbReference type="PROSITE" id="PS50865"/>
    </source>
</evidence>
<evidence type="ECO:0000256" key="9">
    <source>
        <dbReference type="ARBA" id="ARBA00093680"/>
    </source>
</evidence>
<protein>
    <recommendedName>
        <fullName evidence="8">Protein-lysine N-methyltransferase SMYD4</fullName>
    </recommendedName>
    <alternativeName>
        <fullName evidence="9">SET and MYND domain-containing protein 4</fullName>
    </alternativeName>
</protein>
<evidence type="ECO:0000313" key="14">
    <source>
        <dbReference type="EMBL" id="KAK3766180.1"/>
    </source>
</evidence>
<proteinExistence type="predicted"/>
<evidence type="ECO:0000259" key="12">
    <source>
        <dbReference type="PROSITE" id="PS50280"/>
    </source>
</evidence>
<organism evidence="14 15">
    <name type="scientific">Elysia crispata</name>
    <name type="common">lettuce slug</name>
    <dbReference type="NCBI Taxonomy" id="231223"/>
    <lineage>
        <taxon>Eukaryota</taxon>
        <taxon>Metazoa</taxon>
        <taxon>Spiralia</taxon>
        <taxon>Lophotrochozoa</taxon>
        <taxon>Mollusca</taxon>
        <taxon>Gastropoda</taxon>
        <taxon>Heterobranchia</taxon>
        <taxon>Euthyneura</taxon>
        <taxon>Panpulmonata</taxon>
        <taxon>Sacoglossa</taxon>
        <taxon>Placobranchoidea</taxon>
        <taxon>Plakobranchidae</taxon>
        <taxon>Elysia</taxon>
    </lineage>
</organism>
<feature type="domain" description="MYND-type" evidence="13">
    <location>
        <begin position="279"/>
        <end position="318"/>
    </location>
</feature>
<dbReference type="GO" id="GO:0042826">
    <property type="term" value="F:histone deacetylase binding"/>
    <property type="evidence" value="ECO:0007669"/>
    <property type="project" value="TreeGrafter"/>
</dbReference>
<dbReference type="GO" id="GO:0008270">
    <property type="term" value="F:zinc ion binding"/>
    <property type="evidence" value="ECO:0007669"/>
    <property type="project" value="UniProtKB-KW"/>
</dbReference>
<keyword evidence="4" id="KW-0479">Metal-binding</keyword>
<dbReference type="GO" id="GO:0032259">
    <property type="term" value="P:methylation"/>
    <property type="evidence" value="ECO:0007669"/>
    <property type="project" value="UniProtKB-KW"/>
</dbReference>
<dbReference type="SUPFAM" id="SSF48452">
    <property type="entry name" value="TPR-like"/>
    <property type="match status" value="1"/>
</dbReference>
<dbReference type="SUPFAM" id="SSF144232">
    <property type="entry name" value="HIT/MYND zinc finger-like"/>
    <property type="match status" value="1"/>
</dbReference>
<keyword evidence="5 10" id="KW-0863">Zinc-finger</keyword>
<evidence type="ECO:0000256" key="4">
    <source>
        <dbReference type="ARBA" id="ARBA00022723"/>
    </source>
</evidence>
<dbReference type="AlphaFoldDB" id="A0AAE0ZBL8"/>
<evidence type="ECO:0000256" key="8">
    <source>
        <dbReference type="ARBA" id="ARBA00093635"/>
    </source>
</evidence>
<feature type="repeat" description="TPR" evidence="11">
    <location>
        <begin position="67"/>
        <end position="100"/>
    </location>
</feature>
<dbReference type="EMBL" id="JAWDGP010004247">
    <property type="protein sequence ID" value="KAK3766180.1"/>
    <property type="molecule type" value="Genomic_DNA"/>
</dbReference>
<dbReference type="Gene3D" id="1.25.40.10">
    <property type="entry name" value="Tetratricopeptide repeat domain"/>
    <property type="match status" value="2"/>
</dbReference>
<dbReference type="InterPro" id="IPR002893">
    <property type="entry name" value="Znf_MYND"/>
</dbReference>
<evidence type="ECO:0000256" key="7">
    <source>
        <dbReference type="ARBA" id="ARBA00093423"/>
    </source>
</evidence>
<comment type="function">
    <text evidence="7">Protein-lysine N-methyltransferase. Monomethylates PRMT5, modulating its transcriptional activity. May also act as a histone methyltransferase. Plays a critical role in cardiac development. Acts as a key epigenetic regulator of gene expression during cardiac development via its dual activities as a methyltransferase and negative regulator of HDAC1.</text>
</comment>
<dbReference type="PROSITE" id="PS50005">
    <property type="entry name" value="TPR"/>
    <property type="match status" value="1"/>
</dbReference>
<evidence type="ECO:0000256" key="10">
    <source>
        <dbReference type="PROSITE-ProRule" id="PRU00134"/>
    </source>
</evidence>
<dbReference type="InterPro" id="IPR019734">
    <property type="entry name" value="TPR_rpt"/>
</dbReference>
<evidence type="ECO:0000256" key="5">
    <source>
        <dbReference type="ARBA" id="ARBA00022771"/>
    </source>
</evidence>
<dbReference type="PANTHER" id="PTHR46165">
    <property type="entry name" value="SET AND MYND DOMAIN-CONTAINING PROTEIN 4"/>
    <property type="match status" value="1"/>
</dbReference>
<keyword evidence="2" id="KW-0808">Transferase</keyword>
<evidence type="ECO:0000256" key="11">
    <source>
        <dbReference type="PROSITE-ProRule" id="PRU00339"/>
    </source>
</evidence>
<dbReference type="PROSITE" id="PS50280">
    <property type="entry name" value="SET"/>
    <property type="match status" value="1"/>
</dbReference>
<keyword evidence="15" id="KW-1185">Reference proteome</keyword>
<comment type="caution">
    <text evidence="14">The sequence shown here is derived from an EMBL/GenBank/DDBJ whole genome shotgun (WGS) entry which is preliminary data.</text>
</comment>
<dbReference type="InterPro" id="IPR046341">
    <property type="entry name" value="SET_dom_sf"/>
</dbReference>
<dbReference type="InterPro" id="IPR011990">
    <property type="entry name" value="TPR-like_helical_dom_sf"/>
</dbReference>
<accession>A0AAE0ZBL8</accession>
<evidence type="ECO:0000313" key="15">
    <source>
        <dbReference type="Proteomes" id="UP001283361"/>
    </source>
</evidence>
<dbReference type="PANTHER" id="PTHR46165:SF7">
    <property type="entry name" value="SET AND MYND DOMAIN-CONTAINING PROTEIN 4"/>
    <property type="match status" value="1"/>
</dbReference>
<dbReference type="Pfam" id="PF00856">
    <property type="entry name" value="SET"/>
    <property type="match status" value="1"/>
</dbReference>
<name>A0AAE0ZBL8_9GAST</name>
<dbReference type="GO" id="GO:0005737">
    <property type="term" value="C:cytoplasm"/>
    <property type="evidence" value="ECO:0007669"/>
    <property type="project" value="TreeGrafter"/>
</dbReference>
<dbReference type="InterPro" id="IPR044421">
    <property type="entry name" value="SMYD4_SET"/>
</dbReference>
<dbReference type="SUPFAM" id="SSF82199">
    <property type="entry name" value="SET domain"/>
    <property type="match status" value="1"/>
</dbReference>
<dbReference type="GO" id="GO:0005634">
    <property type="term" value="C:nucleus"/>
    <property type="evidence" value="ECO:0007669"/>
    <property type="project" value="TreeGrafter"/>
</dbReference>
<keyword evidence="11" id="KW-0802">TPR repeat</keyword>
<dbReference type="Gene3D" id="2.170.270.10">
    <property type="entry name" value="SET domain"/>
    <property type="match status" value="1"/>
</dbReference>
<feature type="domain" description="SET" evidence="12">
    <location>
        <begin position="234"/>
        <end position="540"/>
    </location>
</feature>
<dbReference type="CDD" id="cd10536">
    <property type="entry name" value="SET_SMYD4"/>
    <property type="match status" value="1"/>
</dbReference>
<reference evidence="14" key="1">
    <citation type="journal article" date="2023" name="G3 (Bethesda)">
        <title>A reference genome for the long-term kleptoplast-retaining sea slug Elysia crispata morphotype clarki.</title>
        <authorList>
            <person name="Eastman K.E."/>
            <person name="Pendleton A.L."/>
            <person name="Shaikh M.A."/>
            <person name="Suttiyut T."/>
            <person name="Ogas R."/>
            <person name="Tomko P."/>
            <person name="Gavelis G."/>
            <person name="Widhalm J.R."/>
            <person name="Wisecaver J.H."/>
        </authorList>
    </citation>
    <scope>NUCLEOTIDE SEQUENCE</scope>
    <source>
        <strain evidence="14">ECLA1</strain>
    </source>
</reference>
<keyword evidence="3" id="KW-0949">S-adenosyl-L-methionine</keyword>
<evidence type="ECO:0000256" key="2">
    <source>
        <dbReference type="ARBA" id="ARBA00022679"/>
    </source>
</evidence>
<evidence type="ECO:0000256" key="1">
    <source>
        <dbReference type="ARBA" id="ARBA00022603"/>
    </source>
</evidence>
<dbReference type="Proteomes" id="UP001283361">
    <property type="component" value="Unassembled WGS sequence"/>
</dbReference>
<keyword evidence="1" id="KW-0489">Methyltransferase</keyword>
<gene>
    <name evidence="14" type="ORF">RRG08_025181</name>
</gene>